<sequence>MSRKTLATNGNKDVDAPFLSSNHKVMQYLQSSAQCSTNTNNNYHNCNNNNPLVGQHKTSSHGHDIFYGLDLESIRYMTPPDQSANSLIQECIRIKLEQLRLAKSQSNLLSSSPCPFDLSNVLNRSSSSSSVNTSKKSTKQYCLISKYFTSPTNIIPLIYERQVMLECLYTKDSIAYGTVRVHNRTYEKRVFARISGNDWETFQDIQGWHSMTYPNDNTDTFTIEIRLEKYDDDTKVPKQIYFAICLEANNQEFWDNNLGWNYVLDVVER</sequence>
<dbReference type="GO" id="GO:0000164">
    <property type="term" value="C:protein phosphatase type 1 complex"/>
    <property type="evidence" value="ECO:0007669"/>
    <property type="project" value="TreeGrafter"/>
</dbReference>
<dbReference type="PANTHER" id="PTHR12307:SF36">
    <property type="entry name" value="GLYCOGEN-BINDING SUBUNIT 76A"/>
    <property type="match status" value="1"/>
</dbReference>
<dbReference type="InterPro" id="IPR005036">
    <property type="entry name" value="CBM21_dom"/>
</dbReference>
<dbReference type="AlphaFoldDB" id="A0A813PMZ0"/>
<dbReference type="GO" id="GO:0008157">
    <property type="term" value="F:protein phosphatase 1 binding"/>
    <property type="evidence" value="ECO:0007669"/>
    <property type="project" value="TreeGrafter"/>
</dbReference>
<feature type="domain" description="CBM21" evidence="1">
    <location>
        <begin position="155"/>
        <end position="265"/>
    </location>
</feature>
<dbReference type="Gene3D" id="2.60.40.2440">
    <property type="entry name" value="Carbohydrate binding type-21 domain"/>
    <property type="match status" value="1"/>
</dbReference>
<dbReference type="PROSITE" id="PS51159">
    <property type="entry name" value="CBM21"/>
    <property type="match status" value="1"/>
</dbReference>
<comment type="caution">
    <text evidence="2">The sequence shown here is derived from an EMBL/GenBank/DDBJ whole genome shotgun (WGS) entry which is preliminary data.</text>
</comment>
<evidence type="ECO:0000313" key="2">
    <source>
        <dbReference type="EMBL" id="CAF0757805.1"/>
    </source>
</evidence>
<gene>
    <name evidence="2" type="ORF">ZHD862_LOCUS166</name>
</gene>
<dbReference type="Pfam" id="PF03370">
    <property type="entry name" value="CBM_21"/>
    <property type="match status" value="1"/>
</dbReference>
<dbReference type="EMBL" id="CAJNOT010000002">
    <property type="protein sequence ID" value="CAF0757805.1"/>
    <property type="molecule type" value="Genomic_DNA"/>
</dbReference>
<protein>
    <recommendedName>
        <fullName evidence="1">CBM21 domain-containing protein</fullName>
    </recommendedName>
</protein>
<dbReference type="GO" id="GO:0005979">
    <property type="term" value="P:regulation of glycogen biosynthetic process"/>
    <property type="evidence" value="ECO:0007669"/>
    <property type="project" value="TreeGrafter"/>
</dbReference>
<name>A0A813PMZ0_9BILA</name>
<evidence type="ECO:0000313" key="3">
    <source>
        <dbReference type="Proteomes" id="UP000663864"/>
    </source>
</evidence>
<dbReference type="PANTHER" id="PTHR12307">
    <property type="entry name" value="PROTEIN PHOSPHATASE 1 REGULATORY SUBUNIT"/>
    <property type="match status" value="1"/>
</dbReference>
<accession>A0A813PMZ0</accession>
<evidence type="ECO:0000259" key="1">
    <source>
        <dbReference type="PROSITE" id="PS51159"/>
    </source>
</evidence>
<dbReference type="Proteomes" id="UP000663864">
    <property type="component" value="Unassembled WGS sequence"/>
</dbReference>
<proteinExistence type="predicted"/>
<dbReference type="GO" id="GO:2001069">
    <property type="term" value="F:glycogen binding"/>
    <property type="evidence" value="ECO:0007669"/>
    <property type="project" value="TreeGrafter"/>
</dbReference>
<dbReference type="InterPro" id="IPR038175">
    <property type="entry name" value="CBM21_dom_sf"/>
</dbReference>
<reference evidence="2" key="1">
    <citation type="submission" date="2021-02" db="EMBL/GenBank/DDBJ databases">
        <authorList>
            <person name="Nowell W R."/>
        </authorList>
    </citation>
    <scope>NUCLEOTIDE SEQUENCE</scope>
</reference>
<dbReference type="InterPro" id="IPR050782">
    <property type="entry name" value="PP1_regulatory_subunit_3"/>
</dbReference>
<organism evidence="2 3">
    <name type="scientific">Rotaria sordida</name>
    <dbReference type="NCBI Taxonomy" id="392033"/>
    <lineage>
        <taxon>Eukaryota</taxon>
        <taxon>Metazoa</taxon>
        <taxon>Spiralia</taxon>
        <taxon>Gnathifera</taxon>
        <taxon>Rotifera</taxon>
        <taxon>Eurotatoria</taxon>
        <taxon>Bdelloidea</taxon>
        <taxon>Philodinida</taxon>
        <taxon>Philodinidae</taxon>
        <taxon>Rotaria</taxon>
    </lineage>
</organism>